<sequence length="76" mass="8465">MFELRFSDIGEGITEGKIIKFLCKVGDQVKEGQDLLEVETDKVSVFIPSVATGKIKEIFFKEGDDIEVGDLLLTIE</sequence>
<comment type="cofactor">
    <cofactor evidence="1">
        <name>(R)-lipoate</name>
        <dbReference type="ChEBI" id="CHEBI:83088"/>
    </cofactor>
</comment>
<dbReference type="Pfam" id="PF00364">
    <property type="entry name" value="Biotin_lipoyl"/>
    <property type="match status" value="1"/>
</dbReference>
<keyword evidence="4" id="KW-0012">Acyltransferase</keyword>
<dbReference type="EMBL" id="JANHJP010000001">
    <property type="protein sequence ID" value="MDC9031823.1"/>
    <property type="molecule type" value="Genomic_DNA"/>
</dbReference>
<dbReference type="Proteomes" id="UP001221763">
    <property type="component" value="Unassembled WGS sequence"/>
</dbReference>
<dbReference type="InterPro" id="IPR011053">
    <property type="entry name" value="Single_hybrid_motif"/>
</dbReference>
<keyword evidence="3" id="KW-0450">Lipoyl</keyword>
<dbReference type="RefSeq" id="WP_273585060.1">
    <property type="nucleotide sequence ID" value="NZ_JANHJP010000001.1"/>
</dbReference>
<evidence type="ECO:0000256" key="1">
    <source>
        <dbReference type="ARBA" id="ARBA00001938"/>
    </source>
</evidence>
<dbReference type="CDD" id="cd06849">
    <property type="entry name" value="lipoyl_domain"/>
    <property type="match status" value="1"/>
</dbReference>
<organism evidence="6 7">
    <name type="scientific">Columbia Basin potato purple top phytoplasma</name>
    <dbReference type="NCBI Taxonomy" id="307134"/>
    <lineage>
        <taxon>Bacteria</taxon>
        <taxon>Bacillati</taxon>
        <taxon>Mycoplasmatota</taxon>
        <taxon>Mollicutes</taxon>
        <taxon>Acholeplasmatales</taxon>
        <taxon>Acholeplasmataceae</taxon>
        <taxon>Candidatus Phytoplasma</taxon>
        <taxon>16SrVI (Clover proliferation group)</taxon>
    </lineage>
</organism>
<evidence type="ECO:0000256" key="2">
    <source>
        <dbReference type="ARBA" id="ARBA00022679"/>
    </source>
</evidence>
<dbReference type="InterPro" id="IPR050743">
    <property type="entry name" value="2-oxoacid_DH_E2_comp"/>
</dbReference>
<dbReference type="PROSITE" id="PS00189">
    <property type="entry name" value="LIPOYL"/>
    <property type="match status" value="1"/>
</dbReference>
<keyword evidence="7" id="KW-1185">Reference proteome</keyword>
<evidence type="ECO:0000256" key="3">
    <source>
        <dbReference type="ARBA" id="ARBA00022823"/>
    </source>
</evidence>
<name>A0ABT5L8C3_9MOLU</name>
<gene>
    <name evidence="6" type="ORF">M8044_000042</name>
</gene>
<reference evidence="6 7" key="1">
    <citation type="journal article" date="2023" name="Plant">
        <title>Draft Genome Sequence Resource of CBPPT1, a 'Candidatus Phytoplasma trifolii'-Related Strain Associated with Potato Purple Top Disease in the Columbia Basin, U.S.A.</title>
        <authorList>
            <person name="Wei W."/>
            <person name="Shao J."/>
            <person name="Bottner-Parker K.D."/>
            <person name="Zhao Y."/>
        </authorList>
    </citation>
    <scope>NUCLEOTIDE SEQUENCE [LARGE SCALE GENOMIC DNA]</scope>
    <source>
        <strain evidence="6 7">CBPPT1</strain>
    </source>
</reference>
<protein>
    <recommendedName>
        <fullName evidence="5">Lipoyl-binding domain-containing protein</fullName>
    </recommendedName>
</protein>
<keyword evidence="2" id="KW-0808">Transferase</keyword>
<proteinExistence type="predicted"/>
<dbReference type="InterPro" id="IPR003016">
    <property type="entry name" value="2-oxoA_DH_lipoyl-BS"/>
</dbReference>
<dbReference type="PROSITE" id="PS50968">
    <property type="entry name" value="BIOTINYL_LIPOYL"/>
    <property type="match status" value="1"/>
</dbReference>
<dbReference type="Gene3D" id="2.40.50.100">
    <property type="match status" value="1"/>
</dbReference>
<dbReference type="InterPro" id="IPR000089">
    <property type="entry name" value="Biotin_lipoyl"/>
</dbReference>
<evidence type="ECO:0000259" key="5">
    <source>
        <dbReference type="PROSITE" id="PS50968"/>
    </source>
</evidence>
<dbReference type="PANTHER" id="PTHR43178">
    <property type="entry name" value="DIHYDROLIPOAMIDE ACETYLTRANSFERASE COMPONENT OF PYRUVATE DEHYDROGENASE COMPLEX"/>
    <property type="match status" value="1"/>
</dbReference>
<evidence type="ECO:0000256" key="4">
    <source>
        <dbReference type="ARBA" id="ARBA00023315"/>
    </source>
</evidence>
<accession>A0ABT5L8C3</accession>
<dbReference type="SUPFAM" id="SSF51230">
    <property type="entry name" value="Single hybrid motif"/>
    <property type="match status" value="1"/>
</dbReference>
<dbReference type="PANTHER" id="PTHR43178:SF5">
    <property type="entry name" value="LIPOAMIDE ACYLTRANSFERASE COMPONENT OF BRANCHED-CHAIN ALPHA-KETO ACID DEHYDROGENASE COMPLEX, MITOCHONDRIAL"/>
    <property type="match status" value="1"/>
</dbReference>
<evidence type="ECO:0000313" key="6">
    <source>
        <dbReference type="EMBL" id="MDC9031823.1"/>
    </source>
</evidence>
<comment type="caution">
    <text evidence="6">The sequence shown here is derived from an EMBL/GenBank/DDBJ whole genome shotgun (WGS) entry which is preliminary data.</text>
</comment>
<evidence type="ECO:0000313" key="7">
    <source>
        <dbReference type="Proteomes" id="UP001221763"/>
    </source>
</evidence>
<feature type="domain" description="Lipoyl-binding" evidence="5">
    <location>
        <begin position="1"/>
        <end position="76"/>
    </location>
</feature>